<evidence type="ECO:0000259" key="7">
    <source>
        <dbReference type="Pfam" id="PF02771"/>
    </source>
</evidence>
<dbReference type="PANTHER" id="PTHR43884:SF20">
    <property type="entry name" value="ACYL-COA DEHYDROGENASE FADE28"/>
    <property type="match status" value="1"/>
</dbReference>
<evidence type="ECO:0000256" key="1">
    <source>
        <dbReference type="ARBA" id="ARBA00001974"/>
    </source>
</evidence>
<dbReference type="Proteomes" id="UP001499988">
    <property type="component" value="Unassembled WGS sequence"/>
</dbReference>
<dbReference type="Gene3D" id="1.10.540.10">
    <property type="entry name" value="Acyl-CoA dehydrogenase/oxidase, N-terminal domain"/>
    <property type="match status" value="1"/>
</dbReference>
<comment type="caution">
    <text evidence="8">The sequence shown here is derived from an EMBL/GenBank/DDBJ whole genome shotgun (WGS) entry which is preliminary data.</text>
</comment>
<sequence>MSLAFNEEQRALKDTARDFAQAQAPVEALRALRDAGSATAFDDATWQQLLELGWGGMLLPESYGGFDFGLKGLCAGMEEFGRTLVCSPLLSSVVLSGSAILAAGNEQQKLQWLPQIAAGELRFALALDEGVHHNPANIQTSAIRTADGFELSGCKQMVIDGIGADKLLVAALEASELGLYIVDPSATGVTLSRRQLADSRNYAQITLDKVAVAEQHKLSGSEDVAAALELALDNGRLALAAEQFGGIQAMFERTVEYLKERKQFGVHIGSFQALQHRAAKMYIEIQQSKTVLMDALSAVEADRPDRAARISAAKAKIGEIAELVTNEATQLHGGIGVTDELEVGFFLKRARVAQVLLGNSQYHYDRFARLSGY</sequence>
<comment type="cofactor">
    <cofactor evidence="1">
        <name>FAD</name>
        <dbReference type="ChEBI" id="CHEBI:57692"/>
    </cofactor>
</comment>
<dbReference type="InterPro" id="IPR046373">
    <property type="entry name" value="Acyl-CoA_Oxase/DH_mid-dom_sf"/>
</dbReference>
<comment type="similarity">
    <text evidence="2">Belongs to the acyl-CoA dehydrogenase family.</text>
</comment>
<dbReference type="InterPro" id="IPR037069">
    <property type="entry name" value="AcylCoA_DH/ox_N_sf"/>
</dbReference>
<protein>
    <submittedName>
        <fullName evidence="8">Acyl-CoA dehydrogenase family protein</fullName>
    </submittedName>
</protein>
<evidence type="ECO:0000313" key="9">
    <source>
        <dbReference type="Proteomes" id="UP001499988"/>
    </source>
</evidence>
<dbReference type="PANTHER" id="PTHR43884">
    <property type="entry name" value="ACYL-COA DEHYDROGENASE"/>
    <property type="match status" value="1"/>
</dbReference>
<dbReference type="EMBL" id="BAABJZ010000024">
    <property type="protein sequence ID" value="GAA4883507.1"/>
    <property type="molecule type" value="Genomic_DNA"/>
</dbReference>
<dbReference type="CDD" id="cd00567">
    <property type="entry name" value="ACAD"/>
    <property type="match status" value="1"/>
</dbReference>
<dbReference type="InterPro" id="IPR009075">
    <property type="entry name" value="AcylCo_DH/oxidase_C"/>
</dbReference>
<proteinExistence type="inferred from homology"/>
<dbReference type="Gene3D" id="2.40.110.10">
    <property type="entry name" value="Butyryl-CoA Dehydrogenase, subunit A, domain 2"/>
    <property type="match status" value="1"/>
</dbReference>
<accession>A0ABP9ERE4</accession>
<dbReference type="SUPFAM" id="SSF56645">
    <property type="entry name" value="Acyl-CoA dehydrogenase NM domain-like"/>
    <property type="match status" value="1"/>
</dbReference>
<evidence type="ECO:0000256" key="4">
    <source>
        <dbReference type="ARBA" id="ARBA00022827"/>
    </source>
</evidence>
<gene>
    <name evidence="8" type="ORF">GCM10023333_17190</name>
</gene>
<keyword evidence="9" id="KW-1185">Reference proteome</keyword>
<organism evidence="8 9">
    <name type="scientific">Ferrimonas pelagia</name>
    <dbReference type="NCBI Taxonomy" id="1177826"/>
    <lineage>
        <taxon>Bacteria</taxon>
        <taxon>Pseudomonadati</taxon>
        <taxon>Pseudomonadota</taxon>
        <taxon>Gammaproteobacteria</taxon>
        <taxon>Alteromonadales</taxon>
        <taxon>Ferrimonadaceae</taxon>
        <taxon>Ferrimonas</taxon>
    </lineage>
</organism>
<dbReference type="InterPro" id="IPR009100">
    <property type="entry name" value="AcylCoA_DH/oxidase_NM_dom_sf"/>
</dbReference>
<evidence type="ECO:0000256" key="3">
    <source>
        <dbReference type="ARBA" id="ARBA00022630"/>
    </source>
</evidence>
<dbReference type="SUPFAM" id="SSF47203">
    <property type="entry name" value="Acyl-CoA dehydrogenase C-terminal domain-like"/>
    <property type="match status" value="1"/>
</dbReference>
<keyword evidence="3" id="KW-0285">Flavoprotein</keyword>
<keyword evidence="5" id="KW-0560">Oxidoreductase</keyword>
<evidence type="ECO:0000259" key="6">
    <source>
        <dbReference type="Pfam" id="PF00441"/>
    </source>
</evidence>
<evidence type="ECO:0000313" key="8">
    <source>
        <dbReference type="EMBL" id="GAA4883507.1"/>
    </source>
</evidence>
<name>A0ABP9ERE4_9GAMM</name>
<evidence type="ECO:0000256" key="5">
    <source>
        <dbReference type="ARBA" id="ARBA00023002"/>
    </source>
</evidence>
<dbReference type="InterPro" id="IPR036250">
    <property type="entry name" value="AcylCo_DH-like_C"/>
</dbReference>
<dbReference type="InterPro" id="IPR013786">
    <property type="entry name" value="AcylCoA_DH/ox_N"/>
</dbReference>
<feature type="domain" description="Acyl-CoA dehydrogenase/oxidase N-terminal" evidence="7">
    <location>
        <begin position="6"/>
        <end position="120"/>
    </location>
</feature>
<feature type="domain" description="Acyl-CoA dehydrogenase/oxidase C-terminal" evidence="6">
    <location>
        <begin position="231"/>
        <end position="369"/>
    </location>
</feature>
<dbReference type="RefSeq" id="WP_345334948.1">
    <property type="nucleotide sequence ID" value="NZ_BAABJZ010000024.1"/>
</dbReference>
<keyword evidence="4" id="KW-0274">FAD</keyword>
<dbReference type="Pfam" id="PF00441">
    <property type="entry name" value="Acyl-CoA_dh_1"/>
    <property type="match status" value="1"/>
</dbReference>
<dbReference type="Pfam" id="PF02771">
    <property type="entry name" value="Acyl-CoA_dh_N"/>
    <property type="match status" value="1"/>
</dbReference>
<evidence type="ECO:0000256" key="2">
    <source>
        <dbReference type="ARBA" id="ARBA00009347"/>
    </source>
</evidence>
<reference evidence="9" key="1">
    <citation type="journal article" date="2019" name="Int. J. Syst. Evol. Microbiol.">
        <title>The Global Catalogue of Microorganisms (GCM) 10K type strain sequencing project: providing services to taxonomists for standard genome sequencing and annotation.</title>
        <authorList>
            <consortium name="The Broad Institute Genomics Platform"/>
            <consortium name="The Broad Institute Genome Sequencing Center for Infectious Disease"/>
            <person name="Wu L."/>
            <person name="Ma J."/>
        </authorList>
    </citation>
    <scope>NUCLEOTIDE SEQUENCE [LARGE SCALE GENOMIC DNA]</scope>
    <source>
        <strain evidence="9">JCM 18401</strain>
    </source>
</reference>
<dbReference type="Gene3D" id="1.20.140.10">
    <property type="entry name" value="Butyryl-CoA Dehydrogenase, subunit A, domain 3"/>
    <property type="match status" value="1"/>
</dbReference>